<evidence type="ECO:0000313" key="2">
    <source>
        <dbReference type="EMBL" id="MDW0112564.1"/>
    </source>
</evidence>
<name>A0ABU4G6G0_9BACL</name>
<evidence type="ECO:0000313" key="3">
    <source>
        <dbReference type="Proteomes" id="UP001282284"/>
    </source>
</evidence>
<dbReference type="Pfam" id="PF06338">
    <property type="entry name" value="ComK"/>
    <property type="match status" value="1"/>
</dbReference>
<sequence>MNESKTNYVISFDTLVMSPKTYGKRIYTSVIEQNDTFTIAKKPLHIVTRSCKFYGGSFDNAMQSSANLLGRRHKLPLLIANSYGMPFIFIPTMSAKSDYNTWIAYHAIDSFLPDGLQTIVKLKNGMDIKIGVTVATMYRQFSLARLVEINFINKQKELNRTSNLLSSQEPEHTLTQREHGDSVVLEEHLDELYSSTKKISDDHSSADGSTPS</sequence>
<feature type="region of interest" description="Disordered" evidence="1">
    <location>
        <begin position="162"/>
        <end position="182"/>
    </location>
</feature>
<comment type="caution">
    <text evidence="2">The sequence shown here is derived from an EMBL/GenBank/DDBJ whole genome shotgun (WGS) entry which is preliminary data.</text>
</comment>
<protein>
    <submittedName>
        <fullName evidence="2">Competence protein ComK</fullName>
    </submittedName>
</protein>
<accession>A0ABU4G6G0</accession>
<evidence type="ECO:0000256" key="1">
    <source>
        <dbReference type="SAM" id="MobiDB-lite"/>
    </source>
</evidence>
<feature type="compositionally biased region" description="Basic and acidic residues" evidence="1">
    <location>
        <begin position="169"/>
        <end position="182"/>
    </location>
</feature>
<dbReference type="RefSeq" id="WP_317942451.1">
    <property type="nucleotide sequence ID" value="NZ_JAUBDI010000003.1"/>
</dbReference>
<reference evidence="2 3" key="1">
    <citation type="submission" date="2023-06" db="EMBL/GenBank/DDBJ databases">
        <title>Sporosarcina sp. nov., isolated from Korean traditional fermented seafood 'Jeotgal'.</title>
        <authorList>
            <person name="Yang A.I."/>
            <person name="Shin N.-R."/>
        </authorList>
    </citation>
    <scope>NUCLEOTIDE SEQUENCE [LARGE SCALE GENOMIC DNA]</scope>
    <source>
        <strain evidence="2 3">KCTC13119</strain>
    </source>
</reference>
<keyword evidence="3" id="KW-1185">Reference proteome</keyword>
<proteinExistence type="predicted"/>
<gene>
    <name evidence="2" type="ORF">QT711_05150</name>
</gene>
<dbReference type="Proteomes" id="UP001282284">
    <property type="component" value="Unassembled WGS sequence"/>
</dbReference>
<dbReference type="EMBL" id="JAUBDI010000003">
    <property type="protein sequence ID" value="MDW0112564.1"/>
    <property type="molecule type" value="Genomic_DNA"/>
</dbReference>
<organism evidence="2 3">
    <name type="scientific">Sporosarcina saromensis</name>
    <dbReference type="NCBI Taxonomy" id="359365"/>
    <lineage>
        <taxon>Bacteria</taxon>
        <taxon>Bacillati</taxon>
        <taxon>Bacillota</taxon>
        <taxon>Bacilli</taxon>
        <taxon>Bacillales</taxon>
        <taxon>Caryophanaceae</taxon>
        <taxon>Sporosarcina</taxon>
    </lineage>
</organism>
<dbReference type="InterPro" id="IPR010461">
    <property type="entry name" value="ComK"/>
</dbReference>